<dbReference type="HAMAP" id="MF_00278">
    <property type="entry name" value="HisH"/>
    <property type="match status" value="1"/>
</dbReference>
<dbReference type="InterPro" id="IPR017926">
    <property type="entry name" value="GATASE"/>
</dbReference>
<evidence type="ECO:0000256" key="4">
    <source>
        <dbReference type="ARBA" id="ARBA00022801"/>
    </source>
</evidence>
<evidence type="ECO:0000256" key="2">
    <source>
        <dbReference type="ARBA" id="ARBA00011152"/>
    </source>
</evidence>
<comment type="pathway">
    <text evidence="1 10">Amino-acid biosynthesis; L-histidine biosynthesis; L-histidine from 5-phospho-alpha-D-ribose 1-diphosphate: step 5/9.</text>
</comment>
<evidence type="ECO:0000256" key="9">
    <source>
        <dbReference type="ARBA" id="ARBA00049534"/>
    </source>
</evidence>
<evidence type="ECO:0000313" key="14">
    <source>
        <dbReference type="Proteomes" id="UP000581688"/>
    </source>
</evidence>
<dbReference type="GO" id="GO:0000107">
    <property type="term" value="F:imidazoleglycerol-phosphate synthase activity"/>
    <property type="evidence" value="ECO:0007669"/>
    <property type="project" value="UniProtKB-UniRule"/>
</dbReference>
<gene>
    <name evidence="10" type="primary">hisH</name>
    <name evidence="13" type="ORF">HNQ94_002596</name>
</gene>
<feature type="active site" evidence="10 11">
    <location>
        <position position="187"/>
    </location>
</feature>
<comment type="subunit">
    <text evidence="2 10">Heterodimer of HisH and HisF.</text>
</comment>
<keyword evidence="6 10" id="KW-0368">Histidine biosynthesis</keyword>
<sequence length="205" mass="22928">MIGIIDYGAGNLKSVHHALTKLGFASEIVSTEERINESKALILPGVGAFKDAMDNLKQVSLINCIKENVQAGKPILGICLGMQLFYETSFENGEWEGLGLLEGKVVRFDHELKVPHMGWNNLIPGPQYEADNGIGKEVTKGEYSYFVHSYYVDPENKEEVVFYSDYGLEFPAVVQKDNIYGMQFHPEKSSETGMKLLKNFGELIK</sequence>
<protein>
    <recommendedName>
        <fullName evidence="10">Imidazole glycerol phosphate synthase subunit HisH</fullName>
        <ecNumber evidence="10">4.3.2.10</ecNumber>
    </recommendedName>
    <alternativeName>
        <fullName evidence="10">IGP synthase glutaminase subunit</fullName>
        <ecNumber evidence="10">3.5.1.2</ecNumber>
    </alternativeName>
    <alternativeName>
        <fullName evidence="10">IGP synthase subunit HisH</fullName>
    </alternativeName>
    <alternativeName>
        <fullName evidence="10">ImGP synthase subunit HisH</fullName>
        <shortName evidence="10">IGPS subunit HisH</shortName>
    </alternativeName>
</protein>
<reference evidence="13 14" key="1">
    <citation type="submission" date="2020-08" db="EMBL/GenBank/DDBJ databases">
        <title>Genomic Encyclopedia of Type Strains, Phase IV (KMG-IV): sequencing the most valuable type-strain genomes for metagenomic binning, comparative biology and taxonomic classification.</title>
        <authorList>
            <person name="Goeker M."/>
        </authorList>
    </citation>
    <scope>NUCLEOTIDE SEQUENCE [LARGE SCALE GENOMIC DNA]</scope>
    <source>
        <strain evidence="13 14">DSM 19612</strain>
    </source>
</reference>
<dbReference type="InterPro" id="IPR029062">
    <property type="entry name" value="Class_I_gatase-like"/>
</dbReference>
<comment type="catalytic activity">
    <reaction evidence="8 10">
        <text>5-[(5-phospho-1-deoxy-D-ribulos-1-ylimino)methylamino]-1-(5-phospho-beta-D-ribosyl)imidazole-4-carboxamide + L-glutamine = D-erythro-1-(imidazol-4-yl)glycerol 3-phosphate + 5-amino-1-(5-phospho-beta-D-ribosyl)imidazole-4-carboxamide + L-glutamate + H(+)</text>
        <dbReference type="Rhea" id="RHEA:24793"/>
        <dbReference type="ChEBI" id="CHEBI:15378"/>
        <dbReference type="ChEBI" id="CHEBI:29985"/>
        <dbReference type="ChEBI" id="CHEBI:58278"/>
        <dbReference type="ChEBI" id="CHEBI:58359"/>
        <dbReference type="ChEBI" id="CHEBI:58475"/>
        <dbReference type="ChEBI" id="CHEBI:58525"/>
        <dbReference type="EC" id="4.3.2.10"/>
    </reaction>
</comment>
<comment type="caution">
    <text evidence="13">The sequence shown here is derived from an EMBL/GenBank/DDBJ whole genome shotgun (WGS) entry which is preliminary data.</text>
</comment>
<keyword evidence="5 10" id="KW-0315">Glutamine amidotransferase</keyword>
<dbReference type="Pfam" id="PF00117">
    <property type="entry name" value="GATase"/>
    <property type="match status" value="1"/>
</dbReference>
<dbReference type="InterPro" id="IPR010139">
    <property type="entry name" value="Imidazole-glycPsynth_HisH"/>
</dbReference>
<name>A0A841Q6Y7_9BACI</name>
<dbReference type="PANTHER" id="PTHR42701">
    <property type="entry name" value="IMIDAZOLE GLYCEROL PHOSPHATE SYNTHASE SUBUNIT HISH"/>
    <property type="match status" value="1"/>
</dbReference>
<comment type="subcellular location">
    <subcellularLocation>
        <location evidence="10">Cytoplasm</location>
    </subcellularLocation>
</comment>
<evidence type="ECO:0000313" key="13">
    <source>
        <dbReference type="EMBL" id="MBB6454145.1"/>
    </source>
</evidence>
<dbReference type="UniPathway" id="UPA00031">
    <property type="reaction ID" value="UER00010"/>
</dbReference>
<feature type="active site" description="Nucleophile" evidence="10 11">
    <location>
        <position position="79"/>
    </location>
</feature>
<proteinExistence type="inferred from homology"/>
<dbReference type="RefSeq" id="WP_174496760.1">
    <property type="nucleotide sequence ID" value="NZ_CADDWK010000009.1"/>
</dbReference>
<dbReference type="GO" id="GO:0004359">
    <property type="term" value="F:glutaminase activity"/>
    <property type="evidence" value="ECO:0007669"/>
    <property type="project" value="UniProtKB-EC"/>
</dbReference>
<keyword evidence="7 10" id="KW-0456">Lyase</keyword>
<evidence type="ECO:0000256" key="5">
    <source>
        <dbReference type="ARBA" id="ARBA00022962"/>
    </source>
</evidence>
<evidence type="ECO:0000256" key="6">
    <source>
        <dbReference type="ARBA" id="ARBA00023102"/>
    </source>
</evidence>
<evidence type="ECO:0000256" key="10">
    <source>
        <dbReference type="HAMAP-Rule" id="MF_00278"/>
    </source>
</evidence>
<dbReference type="GO" id="GO:0005737">
    <property type="term" value="C:cytoplasm"/>
    <property type="evidence" value="ECO:0007669"/>
    <property type="project" value="UniProtKB-SubCell"/>
</dbReference>
<evidence type="ECO:0000256" key="7">
    <source>
        <dbReference type="ARBA" id="ARBA00023239"/>
    </source>
</evidence>
<dbReference type="NCBIfam" id="TIGR01855">
    <property type="entry name" value="IMP_synth_hisH"/>
    <property type="match status" value="1"/>
</dbReference>
<keyword evidence="4 10" id="KW-0378">Hydrolase</keyword>
<accession>A0A841Q6Y7</accession>
<evidence type="ECO:0000256" key="8">
    <source>
        <dbReference type="ARBA" id="ARBA00047838"/>
    </source>
</evidence>
<evidence type="ECO:0000256" key="1">
    <source>
        <dbReference type="ARBA" id="ARBA00005091"/>
    </source>
</evidence>
<keyword evidence="14" id="KW-1185">Reference proteome</keyword>
<keyword evidence="10" id="KW-0963">Cytoplasm</keyword>
<dbReference type="EC" id="3.5.1.2" evidence="10"/>
<dbReference type="SUPFAM" id="SSF52317">
    <property type="entry name" value="Class I glutamine amidotransferase-like"/>
    <property type="match status" value="1"/>
</dbReference>
<dbReference type="PROSITE" id="PS51273">
    <property type="entry name" value="GATASE_TYPE_1"/>
    <property type="match status" value="1"/>
</dbReference>
<dbReference type="EMBL" id="JACHGH010000007">
    <property type="protein sequence ID" value="MBB6454145.1"/>
    <property type="molecule type" value="Genomic_DNA"/>
</dbReference>
<dbReference type="GO" id="GO:0016829">
    <property type="term" value="F:lyase activity"/>
    <property type="evidence" value="ECO:0007669"/>
    <property type="project" value="UniProtKB-KW"/>
</dbReference>
<keyword evidence="13" id="KW-0328">Glycosyltransferase</keyword>
<dbReference type="AlphaFoldDB" id="A0A841Q6Y7"/>
<keyword evidence="13" id="KW-0808">Transferase</keyword>
<organism evidence="13 14">
    <name type="scientific">Salirhabdus euzebyi</name>
    <dbReference type="NCBI Taxonomy" id="394506"/>
    <lineage>
        <taxon>Bacteria</taxon>
        <taxon>Bacillati</taxon>
        <taxon>Bacillota</taxon>
        <taxon>Bacilli</taxon>
        <taxon>Bacillales</taxon>
        <taxon>Bacillaceae</taxon>
        <taxon>Salirhabdus</taxon>
    </lineage>
</organism>
<evidence type="ECO:0000256" key="11">
    <source>
        <dbReference type="PIRSR" id="PIRSR000495-1"/>
    </source>
</evidence>
<keyword evidence="3 10" id="KW-0028">Amino-acid biosynthesis</keyword>
<dbReference type="EC" id="4.3.2.10" evidence="10"/>
<evidence type="ECO:0000256" key="3">
    <source>
        <dbReference type="ARBA" id="ARBA00022605"/>
    </source>
</evidence>
<dbReference type="PANTHER" id="PTHR42701:SF1">
    <property type="entry name" value="IMIDAZOLE GLYCEROL PHOSPHATE SYNTHASE SUBUNIT HISH"/>
    <property type="match status" value="1"/>
</dbReference>
<dbReference type="GO" id="GO:0000105">
    <property type="term" value="P:L-histidine biosynthetic process"/>
    <property type="evidence" value="ECO:0007669"/>
    <property type="project" value="UniProtKB-UniRule"/>
</dbReference>
<dbReference type="Gene3D" id="3.40.50.880">
    <property type="match status" value="1"/>
</dbReference>
<feature type="domain" description="Glutamine amidotransferase" evidence="12">
    <location>
        <begin position="4"/>
        <end position="200"/>
    </location>
</feature>
<dbReference type="Proteomes" id="UP000581688">
    <property type="component" value="Unassembled WGS sequence"/>
</dbReference>
<evidence type="ECO:0000259" key="12">
    <source>
        <dbReference type="Pfam" id="PF00117"/>
    </source>
</evidence>
<comment type="catalytic activity">
    <reaction evidence="9 10">
        <text>L-glutamine + H2O = L-glutamate + NH4(+)</text>
        <dbReference type="Rhea" id="RHEA:15889"/>
        <dbReference type="ChEBI" id="CHEBI:15377"/>
        <dbReference type="ChEBI" id="CHEBI:28938"/>
        <dbReference type="ChEBI" id="CHEBI:29985"/>
        <dbReference type="ChEBI" id="CHEBI:58359"/>
        <dbReference type="EC" id="3.5.1.2"/>
    </reaction>
</comment>
<feature type="active site" evidence="10 11">
    <location>
        <position position="185"/>
    </location>
</feature>
<dbReference type="CDD" id="cd01748">
    <property type="entry name" value="GATase1_IGP_Synthase"/>
    <property type="match status" value="1"/>
</dbReference>
<dbReference type="PIRSF" id="PIRSF000495">
    <property type="entry name" value="Amidotransf_hisH"/>
    <property type="match status" value="1"/>
</dbReference>
<comment type="function">
    <text evidence="10">IGPS catalyzes the conversion of PRFAR and glutamine to IGP, AICAR and glutamate. The HisH subunit catalyzes the hydrolysis of glutamine to glutamate and ammonia as part of the synthesis of IGP and AICAR. The resulting ammonia molecule is channeled to the active site of HisF.</text>
</comment>